<dbReference type="InterPro" id="IPR010179">
    <property type="entry name" value="CRISPR-assoc_prot_Cse3"/>
</dbReference>
<keyword evidence="2" id="KW-1185">Reference proteome</keyword>
<accession>A0ABW2KMM9</accession>
<dbReference type="EMBL" id="JBHTBH010000013">
    <property type="protein sequence ID" value="MFC7330620.1"/>
    <property type="molecule type" value="Genomic_DNA"/>
</dbReference>
<organism evidence="1 2">
    <name type="scientific">Marinactinospora rubrisoli</name>
    <dbReference type="NCBI Taxonomy" id="2715399"/>
    <lineage>
        <taxon>Bacteria</taxon>
        <taxon>Bacillati</taxon>
        <taxon>Actinomycetota</taxon>
        <taxon>Actinomycetes</taxon>
        <taxon>Streptosporangiales</taxon>
        <taxon>Nocardiopsidaceae</taxon>
        <taxon>Marinactinospora</taxon>
    </lineage>
</organism>
<sequence>MYLTRAFINPRRRGAPAFLDAPQKVHAAVLQAFPTDPPTNGGEGPRVLWRLDRDDPRRPVLWVVSPDRPDLHHVVEPYGWPAAGTPFESREYKTLLDELADGQRWAFRVTLNPARARFAEERGRSVVAPVVDPGAQVEWLVDRTPKWGFIVPRADGDGPQGRPAVLIRDARKLRFRRGRGQPPVTLHTTMFEGLLEVTDAERLRQTLTSGIGRARGYGCGLLSLGRAR</sequence>
<dbReference type="CDD" id="cd09727">
    <property type="entry name" value="Cas6_I-E"/>
    <property type="match status" value="1"/>
</dbReference>
<dbReference type="Proteomes" id="UP001596540">
    <property type="component" value="Unassembled WGS sequence"/>
</dbReference>
<dbReference type="SUPFAM" id="SSF117987">
    <property type="entry name" value="CRISPR-associated protein"/>
    <property type="match status" value="2"/>
</dbReference>
<dbReference type="NCBIfam" id="TIGR01907">
    <property type="entry name" value="casE_Cse3"/>
    <property type="match status" value="1"/>
</dbReference>
<reference evidence="2" key="1">
    <citation type="journal article" date="2019" name="Int. J. Syst. Evol. Microbiol.">
        <title>The Global Catalogue of Microorganisms (GCM) 10K type strain sequencing project: providing services to taxonomists for standard genome sequencing and annotation.</title>
        <authorList>
            <consortium name="The Broad Institute Genomics Platform"/>
            <consortium name="The Broad Institute Genome Sequencing Center for Infectious Disease"/>
            <person name="Wu L."/>
            <person name="Ma J."/>
        </authorList>
    </citation>
    <scope>NUCLEOTIDE SEQUENCE [LARGE SCALE GENOMIC DNA]</scope>
    <source>
        <strain evidence="2">CGMCC 4.7382</strain>
    </source>
</reference>
<comment type="caution">
    <text evidence="1">The sequence shown here is derived from an EMBL/GenBank/DDBJ whole genome shotgun (WGS) entry which is preliminary data.</text>
</comment>
<proteinExistence type="predicted"/>
<dbReference type="Gene3D" id="3.30.70.1200">
    <property type="entry name" value="Crispr-associated protein, domain 1"/>
    <property type="match status" value="1"/>
</dbReference>
<dbReference type="SMART" id="SM01101">
    <property type="entry name" value="CRISPR_assoc"/>
    <property type="match status" value="1"/>
</dbReference>
<dbReference type="RefSeq" id="WP_379873267.1">
    <property type="nucleotide sequence ID" value="NZ_JBHTBH010000013.1"/>
</dbReference>
<name>A0ABW2KMM9_9ACTN</name>
<gene>
    <name evidence="1" type="primary">cas6e</name>
    <name evidence="1" type="ORF">ACFQRF_23090</name>
</gene>
<dbReference type="Pfam" id="PF08798">
    <property type="entry name" value="CRISPR_assoc"/>
    <property type="match status" value="1"/>
</dbReference>
<evidence type="ECO:0000313" key="1">
    <source>
        <dbReference type="EMBL" id="MFC7330620.1"/>
    </source>
</evidence>
<dbReference type="Gene3D" id="3.30.70.1210">
    <property type="entry name" value="Crispr-associated protein, domain 2"/>
    <property type="match status" value="1"/>
</dbReference>
<protein>
    <submittedName>
        <fullName evidence="1">Type I-E CRISPR-associated protein Cas6/Cse3/CasE</fullName>
    </submittedName>
</protein>
<evidence type="ECO:0000313" key="2">
    <source>
        <dbReference type="Proteomes" id="UP001596540"/>
    </source>
</evidence>